<evidence type="ECO:0000313" key="3">
    <source>
        <dbReference type="Proteomes" id="UP001157006"/>
    </source>
</evidence>
<keyword evidence="1" id="KW-0472">Membrane</keyword>
<evidence type="ECO:0000256" key="1">
    <source>
        <dbReference type="SAM" id="Phobius"/>
    </source>
</evidence>
<dbReference type="EMBL" id="OX451738">
    <property type="protein sequence ID" value="CAI8604670.1"/>
    <property type="molecule type" value="Genomic_DNA"/>
</dbReference>
<organism evidence="2 3">
    <name type="scientific">Vicia faba</name>
    <name type="common">Broad bean</name>
    <name type="synonym">Faba vulgaris</name>
    <dbReference type="NCBI Taxonomy" id="3906"/>
    <lineage>
        <taxon>Eukaryota</taxon>
        <taxon>Viridiplantae</taxon>
        <taxon>Streptophyta</taxon>
        <taxon>Embryophyta</taxon>
        <taxon>Tracheophyta</taxon>
        <taxon>Spermatophyta</taxon>
        <taxon>Magnoliopsida</taxon>
        <taxon>eudicotyledons</taxon>
        <taxon>Gunneridae</taxon>
        <taxon>Pentapetalae</taxon>
        <taxon>rosids</taxon>
        <taxon>fabids</taxon>
        <taxon>Fabales</taxon>
        <taxon>Fabaceae</taxon>
        <taxon>Papilionoideae</taxon>
        <taxon>50 kb inversion clade</taxon>
        <taxon>NPAAA clade</taxon>
        <taxon>Hologalegina</taxon>
        <taxon>IRL clade</taxon>
        <taxon>Fabeae</taxon>
        <taxon>Vicia</taxon>
    </lineage>
</organism>
<proteinExistence type="predicted"/>
<keyword evidence="1" id="KW-0812">Transmembrane</keyword>
<accession>A0AAV1A227</accession>
<feature type="transmembrane region" description="Helical" evidence="1">
    <location>
        <begin position="112"/>
        <end position="136"/>
    </location>
</feature>
<keyword evidence="1" id="KW-1133">Transmembrane helix</keyword>
<evidence type="ECO:0000313" key="2">
    <source>
        <dbReference type="EMBL" id="CAI8604670.1"/>
    </source>
</evidence>
<dbReference type="Proteomes" id="UP001157006">
    <property type="component" value="Chromosome 3"/>
</dbReference>
<sequence length="157" mass="18285">MLVRELVRGSVLTVISELAVRWKLFGNMTSRLAIFMFCRGHEEWSKEGEVLMGQNGRLKLQSRLKIISSFHRFIVSSFEVERNRFSKSLQVAIASQNRFRVLYQDQLQGFPVTFMALSALIFVFKSILSTIVFILVHNRLLHHFVYLLLKPISSHQK</sequence>
<reference evidence="2 3" key="1">
    <citation type="submission" date="2023-01" db="EMBL/GenBank/DDBJ databases">
        <authorList>
            <person name="Kreplak J."/>
        </authorList>
    </citation>
    <scope>NUCLEOTIDE SEQUENCE [LARGE SCALE GENOMIC DNA]</scope>
</reference>
<dbReference type="AlphaFoldDB" id="A0AAV1A227"/>
<name>A0AAV1A227_VICFA</name>
<keyword evidence="3" id="KW-1185">Reference proteome</keyword>
<protein>
    <submittedName>
        <fullName evidence="2">Uncharacterized protein</fullName>
    </submittedName>
</protein>
<gene>
    <name evidence="2" type="ORF">VFH_III145000</name>
</gene>